<name>A0AAD3TAI1_NEPGR</name>
<dbReference type="EMBL" id="BSYO01000029">
    <property type="protein sequence ID" value="GMH25689.1"/>
    <property type="molecule type" value="Genomic_DNA"/>
</dbReference>
<evidence type="ECO:0000313" key="3">
    <source>
        <dbReference type="Proteomes" id="UP001279734"/>
    </source>
</evidence>
<keyword evidence="3" id="KW-1185">Reference proteome</keyword>
<proteinExistence type="predicted"/>
<feature type="compositionally biased region" description="Basic and acidic residues" evidence="1">
    <location>
        <begin position="12"/>
        <end position="34"/>
    </location>
</feature>
<reference evidence="2" key="1">
    <citation type="submission" date="2023-05" db="EMBL/GenBank/DDBJ databases">
        <title>Nepenthes gracilis genome sequencing.</title>
        <authorList>
            <person name="Fukushima K."/>
        </authorList>
    </citation>
    <scope>NUCLEOTIDE SEQUENCE</scope>
    <source>
        <strain evidence="2">SING2019-196</strain>
    </source>
</reference>
<feature type="region of interest" description="Disordered" evidence="1">
    <location>
        <begin position="1"/>
        <end position="44"/>
    </location>
</feature>
<feature type="compositionally biased region" description="Basic and acidic residues" evidence="1">
    <location>
        <begin position="57"/>
        <end position="68"/>
    </location>
</feature>
<evidence type="ECO:0000313" key="2">
    <source>
        <dbReference type="EMBL" id="GMH25689.1"/>
    </source>
</evidence>
<evidence type="ECO:0000256" key="1">
    <source>
        <dbReference type="SAM" id="MobiDB-lite"/>
    </source>
</evidence>
<feature type="compositionally biased region" description="Polar residues" evidence="1">
    <location>
        <begin position="71"/>
        <end position="83"/>
    </location>
</feature>
<sequence length="83" mass="9397">MYDRRWHWKTMMKTEKVKGKRGVPAEESRGKEGENGSTVSGEGKTVRLEVCNWPRCREKAGRSREGRGETGNYQISSPSALPL</sequence>
<dbReference type="Proteomes" id="UP001279734">
    <property type="component" value="Unassembled WGS sequence"/>
</dbReference>
<protein>
    <submittedName>
        <fullName evidence="2">Uncharacterized protein</fullName>
    </submittedName>
</protein>
<feature type="compositionally biased region" description="Basic residues" evidence="1">
    <location>
        <begin position="1"/>
        <end position="10"/>
    </location>
</feature>
<accession>A0AAD3TAI1</accession>
<comment type="caution">
    <text evidence="2">The sequence shown here is derived from an EMBL/GenBank/DDBJ whole genome shotgun (WGS) entry which is preliminary data.</text>
</comment>
<dbReference type="AlphaFoldDB" id="A0AAD3TAI1"/>
<organism evidence="2 3">
    <name type="scientific">Nepenthes gracilis</name>
    <name type="common">Slender pitcher plant</name>
    <dbReference type="NCBI Taxonomy" id="150966"/>
    <lineage>
        <taxon>Eukaryota</taxon>
        <taxon>Viridiplantae</taxon>
        <taxon>Streptophyta</taxon>
        <taxon>Embryophyta</taxon>
        <taxon>Tracheophyta</taxon>
        <taxon>Spermatophyta</taxon>
        <taxon>Magnoliopsida</taxon>
        <taxon>eudicotyledons</taxon>
        <taxon>Gunneridae</taxon>
        <taxon>Pentapetalae</taxon>
        <taxon>Caryophyllales</taxon>
        <taxon>Nepenthaceae</taxon>
        <taxon>Nepenthes</taxon>
    </lineage>
</organism>
<feature type="region of interest" description="Disordered" evidence="1">
    <location>
        <begin position="57"/>
        <end position="83"/>
    </location>
</feature>
<gene>
    <name evidence="2" type="ORF">Nepgr_027532</name>
</gene>